<dbReference type="GO" id="GO:0061512">
    <property type="term" value="P:protein localization to cilium"/>
    <property type="evidence" value="ECO:0007669"/>
    <property type="project" value="TreeGrafter"/>
</dbReference>
<evidence type="ECO:0000256" key="4">
    <source>
        <dbReference type="PROSITE-ProRule" id="PRU00339"/>
    </source>
</evidence>
<proteinExistence type="inferred from homology"/>
<dbReference type="EMBL" id="JAFNEN010000038">
    <property type="protein sequence ID" value="KAG8198647.1"/>
    <property type="molecule type" value="Genomic_DNA"/>
</dbReference>
<dbReference type="Pfam" id="PF25060">
    <property type="entry name" value="ARM_TT21_2nd"/>
    <property type="match status" value="1"/>
</dbReference>
<evidence type="ECO:0000259" key="5">
    <source>
        <dbReference type="Pfam" id="PF25060"/>
    </source>
</evidence>
<evidence type="ECO:0000259" key="6">
    <source>
        <dbReference type="Pfam" id="PF25062"/>
    </source>
</evidence>
<dbReference type="Pfam" id="PF25064">
    <property type="entry name" value="ARM_TT21_5th"/>
    <property type="match status" value="1"/>
</dbReference>
<dbReference type="InterPro" id="IPR056834">
    <property type="entry name" value="ARM_TT21_C"/>
</dbReference>
<feature type="repeat" description="TPR" evidence="4">
    <location>
        <begin position="174"/>
        <end position="207"/>
    </location>
</feature>
<dbReference type="Proteomes" id="UP000827092">
    <property type="component" value="Unassembled WGS sequence"/>
</dbReference>
<dbReference type="PROSITE" id="PS50005">
    <property type="entry name" value="TPR"/>
    <property type="match status" value="1"/>
</dbReference>
<feature type="domain" description="Tetratricopeptide repeat protein 21A/21B N-terminal ARM repeat" evidence="6">
    <location>
        <begin position="13"/>
        <end position="227"/>
    </location>
</feature>
<dbReference type="InterPro" id="IPR019734">
    <property type="entry name" value="TPR_rpt"/>
</dbReference>
<evidence type="ECO:0000256" key="1">
    <source>
        <dbReference type="ARBA" id="ARBA00010935"/>
    </source>
</evidence>
<dbReference type="InterPro" id="IPR011990">
    <property type="entry name" value="TPR-like_helical_dom_sf"/>
</dbReference>
<dbReference type="SMART" id="SM00028">
    <property type="entry name" value="TPR"/>
    <property type="match status" value="12"/>
</dbReference>
<evidence type="ECO:0000259" key="8">
    <source>
        <dbReference type="Pfam" id="PF25064"/>
    </source>
</evidence>
<comment type="similarity">
    <text evidence="1">Belongs to the TTC21 family.</text>
</comment>
<feature type="domain" description="Tetratricopeptide repeat protein 21A/21B fifth ARM repeats" evidence="8">
    <location>
        <begin position="921"/>
        <end position="1035"/>
    </location>
</feature>
<dbReference type="PANTHER" id="PTHR14699:SF0">
    <property type="entry name" value="TETRATRICOPEPTIDE REPEAT PROTEIN 21 HOMOLOG"/>
    <property type="match status" value="1"/>
</dbReference>
<dbReference type="PANTHER" id="PTHR14699">
    <property type="entry name" value="STI2 PROTEIN-RELATED"/>
    <property type="match status" value="1"/>
</dbReference>
<dbReference type="FunFam" id="1.25.40.10:FF:000219">
    <property type="entry name" value="Tetratricopeptide repeat domain 21B"/>
    <property type="match status" value="1"/>
</dbReference>
<dbReference type="GO" id="GO:0030991">
    <property type="term" value="C:intraciliary transport particle A"/>
    <property type="evidence" value="ECO:0007669"/>
    <property type="project" value="TreeGrafter"/>
</dbReference>
<feature type="domain" description="Tetratricopeptide repeat protein 21A/21B C-terminal ARM" evidence="7">
    <location>
        <begin position="1069"/>
        <end position="1278"/>
    </location>
</feature>
<evidence type="ECO:0000259" key="7">
    <source>
        <dbReference type="Pfam" id="PF25063"/>
    </source>
</evidence>
<keyword evidence="11" id="KW-1185">Reference proteome</keyword>
<dbReference type="SUPFAM" id="SSF48452">
    <property type="entry name" value="TPR-like"/>
    <property type="match status" value="3"/>
</dbReference>
<gene>
    <name evidence="10" type="ORF">JTE90_026543</name>
</gene>
<evidence type="ECO:0000313" key="10">
    <source>
        <dbReference type="EMBL" id="KAG8198647.1"/>
    </source>
</evidence>
<comment type="caution">
    <text evidence="10">The sequence shown here is derived from an EMBL/GenBank/DDBJ whole genome shotgun (WGS) entry which is preliminary data.</text>
</comment>
<dbReference type="Pfam" id="PF25068">
    <property type="entry name" value="ARM_TT21_4th"/>
    <property type="match status" value="1"/>
</dbReference>
<dbReference type="GO" id="GO:0035721">
    <property type="term" value="P:intraciliary retrograde transport"/>
    <property type="evidence" value="ECO:0007669"/>
    <property type="project" value="TreeGrafter"/>
</dbReference>
<dbReference type="InterPro" id="IPR056836">
    <property type="entry name" value="ARM_TT21_4th"/>
</dbReference>
<dbReference type="Pfam" id="PF25062">
    <property type="entry name" value="ARM_TT21_N"/>
    <property type="match status" value="1"/>
</dbReference>
<dbReference type="Pfam" id="PF13181">
    <property type="entry name" value="TPR_8"/>
    <property type="match status" value="1"/>
</dbReference>
<dbReference type="InterPro" id="IPR056833">
    <property type="entry name" value="ARM_TT21_N"/>
</dbReference>
<dbReference type="Pfam" id="PF25058">
    <property type="entry name" value="ARM_TT21"/>
    <property type="match status" value="1"/>
</dbReference>
<keyword evidence="2" id="KW-0677">Repeat</keyword>
<organism evidence="10 11">
    <name type="scientific">Oedothorax gibbosus</name>
    <dbReference type="NCBI Taxonomy" id="931172"/>
    <lineage>
        <taxon>Eukaryota</taxon>
        <taxon>Metazoa</taxon>
        <taxon>Ecdysozoa</taxon>
        <taxon>Arthropoda</taxon>
        <taxon>Chelicerata</taxon>
        <taxon>Arachnida</taxon>
        <taxon>Araneae</taxon>
        <taxon>Araneomorphae</taxon>
        <taxon>Entelegynae</taxon>
        <taxon>Araneoidea</taxon>
        <taxon>Linyphiidae</taxon>
        <taxon>Erigoninae</taxon>
        <taxon>Oedothorax</taxon>
    </lineage>
</organism>
<evidence type="ECO:0008006" key="12">
    <source>
        <dbReference type="Google" id="ProtNLM"/>
    </source>
</evidence>
<dbReference type="Pfam" id="PF25063">
    <property type="entry name" value="ARM_TT21_C"/>
    <property type="match status" value="1"/>
</dbReference>
<evidence type="ECO:0000256" key="3">
    <source>
        <dbReference type="ARBA" id="ARBA00022803"/>
    </source>
</evidence>
<feature type="domain" description="Tetratricopeptide repeat protein 21A/21B fourth ARM" evidence="9">
    <location>
        <begin position="725"/>
        <end position="878"/>
    </location>
</feature>
<dbReference type="InterPro" id="IPR040364">
    <property type="entry name" value="TTC21A/TTC21B"/>
</dbReference>
<evidence type="ECO:0000313" key="11">
    <source>
        <dbReference type="Proteomes" id="UP000827092"/>
    </source>
</evidence>
<accession>A0AAV6VS42</accession>
<protein>
    <recommendedName>
        <fullName evidence="12">Tetratricopeptide repeat protein 21B</fullName>
    </recommendedName>
</protein>
<dbReference type="Gene3D" id="1.25.40.10">
    <property type="entry name" value="Tetratricopeptide repeat domain"/>
    <property type="match status" value="5"/>
</dbReference>
<evidence type="ECO:0000259" key="9">
    <source>
        <dbReference type="Pfam" id="PF25068"/>
    </source>
</evidence>
<dbReference type="GO" id="GO:0005929">
    <property type="term" value="C:cilium"/>
    <property type="evidence" value="ECO:0007669"/>
    <property type="project" value="GOC"/>
</dbReference>
<dbReference type="InterPro" id="IPR056835">
    <property type="entry name" value="ARM_TT21_5th"/>
</dbReference>
<sequence>MSDRSVDIEDSLVYYSRARMYRTMQVIAVEGIKRFPDDPVYKLYYCVSLIHEDRGGEAEEGLSEIEDFPDVSLACSILSAHLQNPQESFDNILRGKIKENLEVAGEMALYIVGVVFILLNKPDKARPFMMKLSKVPSFSKKTSVLIGWIELLVHEGVPSKDVWKYFESADNSSPEAVFGRAKYYEKQQNFTKALEYLNQAIVLFPKYPAAFIEKMKIHLCLEDWDQTLAAAQRALFFDGNNIEALRFSLMHLFTQGGAFDEIEEKVKSLLMIMLKCEPKNAELFCETAQLLSRLSGFHKQIVEVTFAMAKKAAELKPNNPDINAEYGYQCLYSGKISKALTIFKTHACDRAVAGSIQCLIAQGELPRAGEQIQIYEECETDFSPEMLYMSAFFQDYMTSSSEAVSNYLNNAITLHLSNLKGVPWSIKFYLLLQPLLIHDICSLLILHAPSQLPSSKSSFSNSLKLCKTAANTVHMSCPGFHGYSTAVLLANLKMLEGDISSAKSLLYQSVDKEDSNPEGRIVMAQLHVNEGNLYAASHCLEVALSYNFEVRENFDYLQIKAEIQKQQGFLADSAETLNFAKSIAFSDAKKEEGTKNMKRIPLSKKVNLYVQLIKVYCDLNKQDLANSTIHEANTLFRYTPEFDRLRFAVAYFALSRNDVNCALKILEEIQPDKSCYFQALQQRAEIYLNQRKNRIKYINCYREAPEKAVEAYEQALKLNPKDSDLASKIGTALVKTHNYEKAVTYYKAAIKSGGQETLRFDLCSLLVVIKRYKEAEELISSALDNGHGSDNLNWLVMESKYLCLLSEVYAKMEKEDQAMSVLQKAWSVQTRVLRKVHMEQTDADEHRKKAKEICCQLAVHSSRKKDYSSAVQFYREALTFDEADTEILLALARLQIESHDIDAARQYCATVLSKDSENVPAAVMLADMMFEAGDLQSAKFQFQKLLDIKPDFFEAIARYIEVVRRLGKLEHAEICLKKAESISCNLNIDPGYYYCKGLYEWYTGNTSDALKCFNKTRSIPLWGQISLCHMIEICINPENENFAGENVDVDGDLILKEKATNSQEGNIRTAEKLLLELKSKYGASLNTRIFNNLIRLAKRTKLDAEGALNDFIEILNDERYKDHAGVILGSAMAYLILKQTPRARNQLKRISKSTWNFSDAEYLEKAWLLLADVYIKAGKFPSASEMLDKVLLYNKSCTKAYDLYGYIAEKEQNYKDATKNFEKAWLLTSKLNPIIGYKLAFNNMKAKQYAEAIDVCQSVLSKYPNYPKIRKEILERSRTHLRT</sequence>
<evidence type="ECO:0000256" key="2">
    <source>
        <dbReference type="ARBA" id="ARBA00022737"/>
    </source>
</evidence>
<keyword evidence="3 4" id="KW-0802">TPR repeat</keyword>
<reference evidence="10 11" key="1">
    <citation type="journal article" date="2022" name="Nat. Ecol. Evol.">
        <title>A masculinizing supergene underlies an exaggerated male reproductive morph in a spider.</title>
        <authorList>
            <person name="Hendrickx F."/>
            <person name="De Corte Z."/>
            <person name="Sonet G."/>
            <person name="Van Belleghem S.M."/>
            <person name="Kostlbacher S."/>
            <person name="Vangestel C."/>
        </authorList>
    </citation>
    <scope>NUCLEOTIDE SEQUENCE [LARGE SCALE GENOMIC DNA]</scope>
    <source>
        <strain evidence="10">W744_W776</strain>
    </source>
</reference>
<name>A0AAV6VS42_9ARAC</name>
<dbReference type="InterPro" id="IPR056832">
    <property type="entry name" value="ARM_TT21_2nd"/>
</dbReference>
<feature type="domain" description="Tetratricopeptide repeat protein 21A/21B second ARM" evidence="5">
    <location>
        <begin position="265"/>
        <end position="531"/>
    </location>
</feature>